<evidence type="ECO:0000259" key="3">
    <source>
        <dbReference type="Pfam" id="PF01408"/>
    </source>
</evidence>
<feature type="region of interest" description="Disordered" evidence="1">
    <location>
        <begin position="676"/>
        <end position="703"/>
    </location>
</feature>
<keyword evidence="6" id="KW-1185">Reference proteome</keyword>
<dbReference type="Pfam" id="PF22725">
    <property type="entry name" value="GFO_IDH_MocA_C3"/>
    <property type="match status" value="1"/>
</dbReference>
<evidence type="ECO:0000259" key="4">
    <source>
        <dbReference type="Pfam" id="PF22725"/>
    </source>
</evidence>
<evidence type="ECO:0000313" key="5">
    <source>
        <dbReference type="EMBL" id="GIL38124.1"/>
    </source>
</evidence>
<dbReference type="Gene3D" id="3.40.50.720">
    <property type="entry name" value="NAD(P)-binding Rossmann-like Domain"/>
    <property type="match status" value="2"/>
</dbReference>
<sequence length="703" mass="75107">MVDRDQGRAEKAARAFGVKRTERDVDVLLNEGAIDAAHVLVPPDLHRAVALPLLARGIHTLVEKPLADSAAAARELVEAADAGRAVLGVNQNFVLQPAFVRARKLLESGRYGRIRHVAFTYAMPLRQLASRQFGVWMFQKPINILLEQAVHPLSQLVTLIGPVHRVAGIAAPPLLLEHDLRFPDRWSLDLDGATCSAQLHLAFGHSFPAWGFTALCDDGAVTVDLLRDRITATGRSEHLETISDLRDGLRSGLGLVRDSARAMASYAAGTLKLVPRNDSFFVSMRASVRAFHASLPAGPAPFTGRFGLSLLEICEQIDALRPAASSRVAMPKPAPAVTDGPLVTVFGGTGFIGLPTVEKLRAAGFRVRVAARGAKQIDGVETVRADIADAASVTRAVAGSRYVINLAHGGGGDSYETVRAAMLDGALNVARAAREAGAERLIHVGTIASLYLGDPGDVITGDTPVDPQKETRALYARVKGETDLAVEAFARDNALALVLLRPGLVVGAGTSPFHSGVGFQNNEQHVIGWNAGRNPLPFVLVDDVADAIVASLRAPDAIGRAYNLVGDVRLSAREYIAELARALGRPIRFHPRSVTGLHAGEVGKWVIKLAARRPGNVFPPKRDLHSRGLMARFDISDAKRDLHWHPVADRAEFIRQAITPHANPFAREAIVPSPLEGDSSSTFPAARPLATTLSPKGEGAEAA</sequence>
<accession>A0A8S8X770</accession>
<dbReference type="InterPro" id="IPR055170">
    <property type="entry name" value="GFO_IDH_MocA-like_dom"/>
</dbReference>
<dbReference type="Pfam" id="PF01370">
    <property type="entry name" value="Epimerase"/>
    <property type="match status" value="1"/>
</dbReference>
<evidence type="ECO:0000256" key="1">
    <source>
        <dbReference type="SAM" id="MobiDB-lite"/>
    </source>
</evidence>
<name>A0A8S8X770_9PROT</name>
<protein>
    <recommendedName>
        <fullName evidence="7">NAD-dependent epimerase/dehydratase family protein</fullName>
    </recommendedName>
</protein>
<gene>
    <name evidence="5" type="ORF">TMPK1_03610</name>
</gene>
<evidence type="ECO:0000313" key="6">
    <source>
        <dbReference type="Proteomes" id="UP000681075"/>
    </source>
</evidence>
<dbReference type="Gene3D" id="3.30.360.10">
    <property type="entry name" value="Dihydrodipicolinate Reductase, domain 2"/>
    <property type="match status" value="1"/>
</dbReference>
<dbReference type="InterPro" id="IPR036291">
    <property type="entry name" value="NAD(P)-bd_dom_sf"/>
</dbReference>
<comment type="caution">
    <text evidence="5">The sequence shown here is derived from an EMBL/GenBank/DDBJ whole genome shotgun (WGS) entry which is preliminary data.</text>
</comment>
<proteinExistence type="predicted"/>
<feature type="domain" description="NAD-dependent epimerase/dehydratase" evidence="2">
    <location>
        <begin position="343"/>
        <end position="564"/>
    </location>
</feature>
<dbReference type="AlphaFoldDB" id="A0A8S8X770"/>
<reference evidence="5" key="1">
    <citation type="submission" date="2021-02" db="EMBL/GenBank/DDBJ databases">
        <title>Genome sequence of Rhodospirillales sp. strain TMPK1 isolated from soil.</title>
        <authorList>
            <person name="Nakai R."/>
            <person name="Kusada H."/>
            <person name="Tamaki H."/>
        </authorList>
    </citation>
    <scope>NUCLEOTIDE SEQUENCE</scope>
    <source>
        <strain evidence="5">TMPK1</strain>
    </source>
</reference>
<dbReference type="PANTHER" id="PTHR43245">
    <property type="entry name" value="BIFUNCTIONAL POLYMYXIN RESISTANCE PROTEIN ARNA"/>
    <property type="match status" value="1"/>
</dbReference>
<dbReference type="InterPro" id="IPR000683">
    <property type="entry name" value="Gfo/Idh/MocA-like_OxRdtase_N"/>
</dbReference>
<dbReference type="InterPro" id="IPR001509">
    <property type="entry name" value="Epimerase_deHydtase"/>
</dbReference>
<evidence type="ECO:0000259" key="2">
    <source>
        <dbReference type="Pfam" id="PF01370"/>
    </source>
</evidence>
<dbReference type="Pfam" id="PF01408">
    <property type="entry name" value="GFO_IDH_MocA"/>
    <property type="match status" value="1"/>
</dbReference>
<feature type="domain" description="Gfo/Idh/MocA-like oxidoreductase N-terminal" evidence="3">
    <location>
        <begin position="2"/>
        <end position="90"/>
    </location>
</feature>
<dbReference type="SUPFAM" id="SSF51735">
    <property type="entry name" value="NAD(P)-binding Rossmann-fold domains"/>
    <property type="match status" value="2"/>
</dbReference>
<dbReference type="InterPro" id="IPR050177">
    <property type="entry name" value="Lipid_A_modif_metabolic_enz"/>
</dbReference>
<feature type="domain" description="GFO/IDH/MocA-like oxidoreductase" evidence="4">
    <location>
        <begin position="99"/>
        <end position="171"/>
    </location>
</feature>
<dbReference type="Proteomes" id="UP000681075">
    <property type="component" value="Unassembled WGS sequence"/>
</dbReference>
<dbReference type="GO" id="GO:0000166">
    <property type="term" value="F:nucleotide binding"/>
    <property type="evidence" value="ECO:0007669"/>
    <property type="project" value="InterPro"/>
</dbReference>
<dbReference type="SUPFAM" id="SSF55347">
    <property type="entry name" value="Glyceraldehyde-3-phosphate dehydrogenase-like, C-terminal domain"/>
    <property type="match status" value="1"/>
</dbReference>
<dbReference type="EMBL" id="BOPV01000001">
    <property type="protein sequence ID" value="GIL38124.1"/>
    <property type="molecule type" value="Genomic_DNA"/>
</dbReference>
<evidence type="ECO:0008006" key="7">
    <source>
        <dbReference type="Google" id="ProtNLM"/>
    </source>
</evidence>
<organism evidence="5 6">
    <name type="scientific">Roseiterribacter gracilis</name>
    <dbReference type="NCBI Taxonomy" id="2812848"/>
    <lineage>
        <taxon>Bacteria</taxon>
        <taxon>Pseudomonadati</taxon>
        <taxon>Pseudomonadota</taxon>
        <taxon>Alphaproteobacteria</taxon>
        <taxon>Rhodospirillales</taxon>
        <taxon>Roseiterribacteraceae</taxon>
        <taxon>Roseiterribacter</taxon>
    </lineage>
</organism>